<reference evidence="1 2" key="1">
    <citation type="submission" date="2019-05" db="EMBL/GenBank/DDBJ databases">
        <title>Another draft genome of Portunus trituberculatus and its Hox gene families provides insights of decapod evolution.</title>
        <authorList>
            <person name="Jeong J.-H."/>
            <person name="Song I."/>
            <person name="Kim S."/>
            <person name="Choi T."/>
            <person name="Kim D."/>
            <person name="Ryu S."/>
            <person name="Kim W."/>
        </authorList>
    </citation>
    <scope>NUCLEOTIDE SEQUENCE [LARGE SCALE GENOMIC DNA]</scope>
    <source>
        <tissue evidence="1">Muscle</tissue>
    </source>
</reference>
<gene>
    <name evidence="1" type="ORF">E2C01_013727</name>
</gene>
<evidence type="ECO:0000313" key="2">
    <source>
        <dbReference type="Proteomes" id="UP000324222"/>
    </source>
</evidence>
<dbReference type="AlphaFoldDB" id="A0A5B7DHE6"/>
<dbReference type="EMBL" id="VSRR010000908">
    <property type="protein sequence ID" value="MPC20770.1"/>
    <property type="molecule type" value="Genomic_DNA"/>
</dbReference>
<evidence type="ECO:0000313" key="1">
    <source>
        <dbReference type="EMBL" id="MPC20770.1"/>
    </source>
</evidence>
<keyword evidence="2" id="KW-1185">Reference proteome</keyword>
<proteinExistence type="predicted"/>
<name>A0A5B7DHE6_PORTR</name>
<comment type="caution">
    <text evidence="1">The sequence shown here is derived from an EMBL/GenBank/DDBJ whole genome shotgun (WGS) entry which is preliminary data.</text>
</comment>
<accession>A0A5B7DHE6</accession>
<organism evidence="1 2">
    <name type="scientific">Portunus trituberculatus</name>
    <name type="common">Swimming crab</name>
    <name type="synonym">Neptunus trituberculatus</name>
    <dbReference type="NCBI Taxonomy" id="210409"/>
    <lineage>
        <taxon>Eukaryota</taxon>
        <taxon>Metazoa</taxon>
        <taxon>Ecdysozoa</taxon>
        <taxon>Arthropoda</taxon>
        <taxon>Crustacea</taxon>
        <taxon>Multicrustacea</taxon>
        <taxon>Malacostraca</taxon>
        <taxon>Eumalacostraca</taxon>
        <taxon>Eucarida</taxon>
        <taxon>Decapoda</taxon>
        <taxon>Pleocyemata</taxon>
        <taxon>Brachyura</taxon>
        <taxon>Eubrachyura</taxon>
        <taxon>Portunoidea</taxon>
        <taxon>Portunidae</taxon>
        <taxon>Portuninae</taxon>
        <taxon>Portunus</taxon>
    </lineage>
</organism>
<sequence length="67" mass="7050">MDELARQNTHSNECLFFQSGGGVMPGPEGVLVILDCCATSVKGQTKSHCFLVAEQWQGITGPAGVPT</sequence>
<protein>
    <submittedName>
        <fullName evidence="1">Uncharacterized protein</fullName>
    </submittedName>
</protein>
<dbReference type="Proteomes" id="UP000324222">
    <property type="component" value="Unassembled WGS sequence"/>
</dbReference>